<dbReference type="PRINTS" id="PR00111">
    <property type="entry name" value="ABHYDROLASE"/>
</dbReference>
<dbReference type="Gene3D" id="3.40.50.1820">
    <property type="entry name" value="alpha/beta hydrolase"/>
    <property type="match status" value="1"/>
</dbReference>
<protein>
    <submittedName>
        <fullName evidence="2">Poly(3-hydroxyalkanoate) depolymerase</fullName>
    </submittedName>
</protein>
<dbReference type="SUPFAM" id="SSF53474">
    <property type="entry name" value="alpha/beta-Hydrolases"/>
    <property type="match status" value="1"/>
</dbReference>
<evidence type="ECO:0000313" key="2">
    <source>
        <dbReference type="EMBL" id="NHO67599.1"/>
    </source>
</evidence>
<accession>A0A9E5MNM0</accession>
<dbReference type="PANTHER" id="PTHR43798">
    <property type="entry name" value="MONOACYLGLYCEROL LIPASE"/>
    <property type="match status" value="1"/>
</dbReference>
<dbReference type="Pfam" id="PF00561">
    <property type="entry name" value="Abhydrolase_1"/>
    <property type="match status" value="1"/>
</dbReference>
<dbReference type="InterPro" id="IPR000073">
    <property type="entry name" value="AB_hydrolase_1"/>
</dbReference>
<name>A0A9E5MNM0_9GAMM</name>
<evidence type="ECO:0000313" key="3">
    <source>
        <dbReference type="Proteomes" id="UP000787472"/>
    </source>
</evidence>
<dbReference type="InterPro" id="IPR029058">
    <property type="entry name" value="AB_hydrolase_fold"/>
</dbReference>
<dbReference type="PANTHER" id="PTHR43798:SF5">
    <property type="entry name" value="MONOACYLGLYCEROL LIPASE ABHD6"/>
    <property type="match status" value="1"/>
</dbReference>
<dbReference type="InterPro" id="IPR011942">
    <property type="entry name" value="PHA_depoly_arom"/>
</dbReference>
<reference evidence="2" key="1">
    <citation type="submission" date="2020-03" db="EMBL/GenBank/DDBJ databases">
        <authorList>
            <person name="Guo F."/>
        </authorList>
    </citation>
    <scope>NUCLEOTIDE SEQUENCE</scope>
    <source>
        <strain evidence="2">JCM 30134</strain>
    </source>
</reference>
<dbReference type="InterPro" id="IPR050266">
    <property type="entry name" value="AB_hydrolase_sf"/>
</dbReference>
<gene>
    <name evidence="2" type="primary">phaZ</name>
    <name evidence="2" type="ORF">G8770_18795</name>
</gene>
<dbReference type="Proteomes" id="UP000787472">
    <property type="component" value="Unassembled WGS sequence"/>
</dbReference>
<comment type="caution">
    <text evidence="2">The sequence shown here is derived from an EMBL/GenBank/DDBJ whole genome shotgun (WGS) entry which is preliminary data.</text>
</comment>
<dbReference type="AlphaFoldDB" id="A0A9E5MNM0"/>
<dbReference type="GO" id="GO:0046464">
    <property type="term" value="P:acylglycerol catabolic process"/>
    <property type="evidence" value="ECO:0007669"/>
    <property type="project" value="TreeGrafter"/>
</dbReference>
<sequence length="266" mass="29734">MGLQIHVARKPDSSERPLLLFNGIGANLEILIPLMQELKGIECITFDMPGIGLSEVPRLPMRFKALAKLSAQILDHFGYGQVDALGVSWGGAMAQEFAHRHHKRCQNLILAATSAGAIMVPGKPSVFMKLTNPKRYFDKDYLKDIAQHIYGGELRKDPELMNEYTERVRPPKSSQGYLYQLYAGAYWTSIHWLHKLPQPTLILAGTDDPLVPVVNARILHSRIPNSQLIEIDCGHLLLMTKMSEVAPMITDFLTYSNPAVKLAVVH</sequence>
<keyword evidence="3" id="KW-1185">Reference proteome</keyword>
<organism evidence="2 3">
    <name type="scientific">Pseudomaricurvus hydrocarbonicus</name>
    <dbReference type="NCBI Taxonomy" id="1470433"/>
    <lineage>
        <taxon>Bacteria</taxon>
        <taxon>Pseudomonadati</taxon>
        <taxon>Pseudomonadota</taxon>
        <taxon>Gammaproteobacteria</taxon>
        <taxon>Cellvibrionales</taxon>
        <taxon>Cellvibrionaceae</taxon>
        <taxon>Pseudomaricurvus</taxon>
    </lineage>
</organism>
<dbReference type="GO" id="GO:0016020">
    <property type="term" value="C:membrane"/>
    <property type="evidence" value="ECO:0007669"/>
    <property type="project" value="TreeGrafter"/>
</dbReference>
<dbReference type="EMBL" id="JAAONZ010000018">
    <property type="protein sequence ID" value="NHO67599.1"/>
    <property type="molecule type" value="Genomic_DNA"/>
</dbReference>
<feature type="domain" description="AB hydrolase-1" evidence="1">
    <location>
        <begin position="17"/>
        <end position="241"/>
    </location>
</feature>
<dbReference type="GO" id="GO:0047372">
    <property type="term" value="F:monoacylglycerol lipase activity"/>
    <property type="evidence" value="ECO:0007669"/>
    <property type="project" value="TreeGrafter"/>
</dbReference>
<evidence type="ECO:0000259" key="1">
    <source>
        <dbReference type="Pfam" id="PF00561"/>
    </source>
</evidence>
<dbReference type="NCBIfam" id="TIGR02240">
    <property type="entry name" value="PHA_depoly_arom"/>
    <property type="match status" value="1"/>
</dbReference>
<proteinExistence type="predicted"/>